<evidence type="ECO:0000313" key="1">
    <source>
        <dbReference type="EMBL" id="RDU70883.1"/>
    </source>
</evidence>
<comment type="caution">
    <text evidence="1">The sequence shown here is derived from an EMBL/GenBank/DDBJ whole genome shotgun (WGS) entry which is preliminary data.</text>
</comment>
<dbReference type="InterPro" id="IPR006315">
    <property type="entry name" value="OM_autotransptr_brl_dom"/>
</dbReference>
<dbReference type="OrthoDB" id="6053567at2"/>
<name>A0A3D8J0J1_9HELI</name>
<dbReference type="EMBL" id="NXLX01000037">
    <property type="protein sequence ID" value="RDU70883.1"/>
    <property type="molecule type" value="Genomic_DNA"/>
</dbReference>
<organism evidence="1 2">
    <name type="scientific">Helicobacter anseris</name>
    <dbReference type="NCBI Taxonomy" id="375926"/>
    <lineage>
        <taxon>Bacteria</taxon>
        <taxon>Pseudomonadati</taxon>
        <taxon>Campylobacterota</taxon>
        <taxon>Epsilonproteobacteria</taxon>
        <taxon>Campylobacterales</taxon>
        <taxon>Helicobacteraceae</taxon>
        <taxon>Helicobacter</taxon>
    </lineage>
</organism>
<keyword evidence="2" id="KW-1185">Reference proteome</keyword>
<sequence length="97" mass="10868">YIAGGKVSLTSNLGTNVSLSPLASTGRFVMNVGSNFSIKENHRIYFDFERSFGGLITTNYQVNLGYRYSFGASKYTPYNEVETERINQNNPRVNKAN</sequence>
<reference evidence="1 2" key="1">
    <citation type="submission" date="2018-04" db="EMBL/GenBank/DDBJ databases">
        <title>Novel Campyloabacter and Helicobacter Species and Strains.</title>
        <authorList>
            <person name="Mannion A.J."/>
            <person name="Shen Z."/>
            <person name="Fox J.G."/>
        </authorList>
    </citation>
    <scope>NUCLEOTIDE SEQUENCE [LARGE SCALE GENOMIC DNA]</scope>
    <source>
        <strain evidence="1 2">MIT 04-9362</strain>
    </source>
</reference>
<gene>
    <name evidence="1" type="ORF">CQA57_08060</name>
</gene>
<evidence type="ECO:0000313" key="2">
    <source>
        <dbReference type="Proteomes" id="UP000256695"/>
    </source>
</evidence>
<dbReference type="Gene3D" id="2.40.128.130">
    <property type="entry name" value="Autotransporter beta-domain"/>
    <property type="match status" value="1"/>
</dbReference>
<dbReference type="Proteomes" id="UP000256695">
    <property type="component" value="Unassembled WGS sequence"/>
</dbReference>
<dbReference type="NCBIfam" id="TIGR01414">
    <property type="entry name" value="autotrans_barl"/>
    <property type="match status" value="1"/>
</dbReference>
<dbReference type="AlphaFoldDB" id="A0A3D8J0J1"/>
<protein>
    <submittedName>
        <fullName evidence="1">Uncharacterized protein</fullName>
    </submittedName>
</protein>
<dbReference type="InterPro" id="IPR036709">
    <property type="entry name" value="Autotransporte_beta_dom_sf"/>
</dbReference>
<feature type="non-terminal residue" evidence="1">
    <location>
        <position position="1"/>
    </location>
</feature>
<dbReference type="GO" id="GO:0019867">
    <property type="term" value="C:outer membrane"/>
    <property type="evidence" value="ECO:0007669"/>
    <property type="project" value="InterPro"/>
</dbReference>
<accession>A0A3D8J0J1</accession>
<dbReference type="RefSeq" id="WP_115579721.1">
    <property type="nucleotide sequence ID" value="NZ_NXLX01000037.1"/>
</dbReference>
<proteinExistence type="predicted"/>